<dbReference type="Pfam" id="PF00905">
    <property type="entry name" value="Transpeptidase"/>
    <property type="match status" value="1"/>
</dbReference>
<dbReference type="AlphaFoldDB" id="A0A1Y4QPR5"/>
<comment type="similarity">
    <text evidence="2">Belongs to the transpeptidase family.</text>
</comment>
<keyword evidence="4" id="KW-0812">Transmembrane</keyword>
<dbReference type="RefSeq" id="WP_087253887.1">
    <property type="nucleotide sequence ID" value="NZ_NFLB01000001.1"/>
</dbReference>
<dbReference type="GO" id="GO:0008658">
    <property type="term" value="F:penicillin binding"/>
    <property type="evidence" value="ECO:0007669"/>
    <property type="project" value="InterPro"/>
</dbReference>
<protein>
    <recommendedName>
        <fullName evidence="10">Penicillin-binding transpeptidase domain-containing protein</fullName>
    </recommendedName>
</protein>
<dbReference type="Gene3D" id="3.40.710.10">
    <property type="entry name" value="DD-peptidase/beta-lactamase superfamily"/>
    <property type="match status" value="1"/>
</dbReference>
<dbReference type="Pfam" id="PF05223">
    <property type="entry name" value="MecA_N"/>
    <property type="match status" value="1"/>
</dbReference>
<evidence type="ECO:0000313" key="8">
    <source>
        <dbReference type="EMBL" id="OUQ06502.1"/>
    </source>
</evidence>
<evidence type="ECO:0000256" key="2">
    <source>
        <dbReference type="ARBA" id="ARBA00007171"/>
    </source>
</evidence>
<dbReference type="SUPFAM" id="SSF56519">
    <property type="entry name" value="Penicillin binding protein dimerisation domain"/>
    <property type="match status" value="1"/>
</dbReference>
<sequence>MYDVYYKRNNQKKIILIIVGIIAVVIVGVIAFMLLSGDDSKKVLEDYYAKVEQGKYKQLYEMLDDESKKNYSQDEFIERNENIYEGIEAKNISIEITDSEDGKLKYHVNMDTLAGKSEFDNETVISDGKISWDDSFIYPTLKKDYKIRVRQDEATRGNINDRNGNMLAGEGEAYSVGLVPGKLNGENDYEKIGQLLGMTKESIQKTMNASWIKDDSFVPLKTITKNDETLKNNLLTVPGVKLSTTIVRTYPYGEVTSHLTGYMQRVNADDLKKHKGEGYSETSYIGRSGIEAAYEKELKGTDGVEIYVANSDGDEISSIASQEREDGKDINLTIDINLQNELYNAYQQDKSASVAMNPNTGEILALVSTPSFNSNDFILGMTTEKWDELNNNEMKPLNNRFKATFVPGSSMKPITGAIGLDTDSLDKDKDFNAEMKWQKDSSWGSYYVTTLHAPKPNNLKNALIYSDNVYFAKAALEIGKDNLESGYKKLKIGEKIPFELSLNKSQYTSDKFNDEIQIADSGYGQGQILMNPVQMASIYSAFVNNGDIMTPYIVQDTDSKIWIENAFSETTAKEICEDLKGVINDPNGTAYAMNSSKYQLAGKTGTGEIKASQDDTTGTEIGWFTVMTVDSDNPILITSMVEDVKNRGGSGYVVNHTKQLLDNYLK</sequence>
<accession>A0A1Y4QPR5</accession>
<dbReference type="GO" id="GO:0071972">
    <property type="term" value="F:peptidoglycan L,D-transpeptidase activity"/>
    <property type="evidence" value="ECO:0007669"/>
    <property type="project" value="TreeGrafter"/>
</dbReference>
<feature type="domain" description="Penicillin-binding protein transpeptidase" evidence="5">
    <location>
        <begin position="353"/>
        <end position="658"/>
    </location>
</feature>
<evidence type="ECO:0000313" key="9">
    <source>
        <dbReference type="Proteomes" id="UP000196258"/>
    </source>
</evidence>
<name>A0A1Y4QPR5_9FIRM</name>
<dbReference type="PANTHER" id="PTHR30627:SF25">
    <property type="entry name" value="PENICILLIN-BINDING PROTEIN 3"/>
    <property type="match status" value="1"/>
</dbReference>
<comment type="caution">
    <text evidence="8">The sequence shown here is derived from an EMBL/GenBank/DDBJ whole genome shotgun (WGS) entry which is preliminary data.</text>
</comment>
<dbReference type="Gene3D" id="3.30.1390.30">
    <property type="entry name" value="Penicillin-binding protein 2a, domain 3"/>
    <property type="match status" value="1"/>
</dbReference>
<evidence type="ECO:0000259" key="5">
    <source>
        <dbReference type="Pfam" id="PF00905"/>
    </source>
</evidence>
<gene>
    <name evidence="8" type="ORF">B5E91_00835</name>
</gene>
<feature type="transmembrane region" description="Helical" evidence="4">
    <location>
        <begin position="14"/>
        <end position="35"/>
    </location>
</feature>
<dbReference type="InterPro" id="IPR032710">
    <property type="entry name" value="NTF2-like_dom_sf"/>
</dbReference>
<dbReference type="Gene3D" id="3.10.450.100">
    <property type="entry name" value="NTF2-like, domain 1"/>
    <property type="match status" value="1"/>
</dbReference>
<dbReference type="GO" id="GO:0005886">
    <property type="term" value="C:plasma membrane"/>
    <property type="evidence" value="ECO:0007669"/>
    <property type="project" value="TreeGrafter"/>
</dbReference>
<dbReference type="InterPro" id="IPR050515">
    <property type="entry name" value="Beta-lactam/transpept"/>
</dbReference>
<dbReference type="PANTHER" id="PTHR30627">
    <property type="entry name" value="PEPTIDOGLYCAN D,D-TRANSPEPTIDASE"/>
    <property type="match status" value="1"/>
</dbReference>
<dbReference type="EMBL" id="NFLB01000001">
    <property type="protein sequence ID" value="OUQ06502.1"/>
    <property type="molecule type" value="Genomic_DNA"/>
</dbReference>
<dbReference type="GO" id="GO:0046677">
    <property type="term" value="P:response to antibiotic"/>
    <property type="evidence" value="ECO:0007669"/>
    <property type="project" value="InterPro"/>
</dbReference>
<dbReference type="InterPro" id="IPR005311">
    <property type="entry name" value="PBP_dimer"/>
</dbReference>
<dbReference type="InterPro" id="IPR012338">
    <property type="entry name" value="Beta-lactam/transpept-like"/>
</dbReference>
<evidence type="ECO:0000256" key="3">
    <source>
        <dbReference type="ARBA" id="ARBA00023136"/>
    </source>
</evidence>
<evidence type="ECO:0000256" key="1">
    <source>
        <dbReference type="ARBA" id="ARBA00004370"/>
    </source>
</evidence>
<evidence type="ECO:0000256" key="4">
    <source>
        <dbReference type="SAM" id="Phobius"/>
    </source>
</evidence>
<evidence type="ECO:0000259" key="7">
    <source>
        <dbReference type="Pfam" id="PF05223"/>
    </source>
</evidence>
<dbReference type="InterPro" id="IPR001460">
    <property type="entry name" value="PCN-bd_Tpept"/>
</dbReference>
<feature type="domain" description="Penicillin-binding protein dimerisation" evidence="6">
    <location>
        <begin position="152"/>
        <end position="318"/>
    </location>
</feature>
<dbReference type="Proteomes" id="UP000196258">
    <property type="component" value="Unassembled WGS sequence"/>
</dbReference>
<feature type="domain" description="NTF2-like N-terminal transpeptidase" evidence="7">
    <location>
        <begin position="41"/>
        <end position="144"/>
    </location>
</feature>
<evidence type="ECO:0000259" key="6">
    <source>
        <dbReference type="Pfam" id="PF03717"/>
    </source>
</evidence>
<dbReference type="InterPro" id="IPR007887">
    <property type="entry name" value="MecA_N"/>
</dbReference>
<dbReference type="GO" id="GO:0071555">
    <property type="term" value="P:cell wall organization"/>
    <property type="evidence" value="ECO:0007669"/>
    <property type="project" value="TreeGrafter"/>
</dbReference>
<dbReference type="Pfam" id="PF03717">
    <property type="entry name" value="PBP_dimer"/>
    <property type="match status" value="1"/>
</dbReference>
<dbReference type="SUPFAM" id="SSF56601">
    <property type="entry name" value="beta-lactamase/transpeptidase-like"/>
    <property type="match status" value="1"/>
</dbReference>
<keyword evidence="3 4" id="KW-0472">Membrane</keyword>
<dbReference type="InterPro" id="IPR036138">
    <property type="entry name" value="PBP_dimer_sf"/>
</dbReference>
<organism evidence="8 9">
    <name type="scientific">Thomasclavelia spiroformis</name>
    <dbReference type="NCBI Taxonomy" id="29348"/>
    <lineage>
        <taxon>Bacteria</taxon>
        <taxon>Bacillati</taxon>
        <taxon>Bacillota</taxon>
        <taxon>Erysipelotrichia</taxon>
        <taxon>Erysipelotrichales</taxon>
        <taxon>Coprobacillaceae</taxon>
        <taxon>Thomasclavelia</taxon>
    </lineage>
</organism>
<reference evidence="9" key="1">
    <citation type="submission" date="2017-04" db="EMBL/GenBank/DDBJ databases">
        <title>Function of individual gut microbiota members based on whole genome sequencing of pure cultures obtained from chicken caecum.</title>
        <authorList>
            <person name="Medvecky M."/>
            <person name="Cejkova D."/>
            <person name="Polansky O."/>
            <person name="Karasova D."/>
            <person name="Kubasova T."/>
            <person name="Cizek A."/>
            <person name="Rychlik I."/>
        </authorList>
    </citation>
    <scope>NUCLEOTIDE SEQUENCE [LARGE SCALE GENOMIC DNA]</scope>
    <source>
        <strain evidence="9">An149</strain>
    </source>
</reference>
<dbReference type="SUPFAM" id="SSF54427">
    <property type="entry name" value="NTF2-like"/>
    <property type="match status" value="1"/>
</dbReference>
<keyword evidence="4" id="KW-1133">Transmembrane helix</keyword>
<dbReference type="Gene3D" id="3.90.1310.10">
    <property type="entry name" value="Penicillin-binding protein 2a (Domain 2)"/>
    <property type="match status" value="1"/>
</dbReference>
<evidence type="ECO:0008006" key="10">
    <source>
        <dbReference type="Google" id="ProtNLM"/>
    </source>
</evidence>
<proteinExistence type="inferred from homology"/>
<comment type="subcellular location">
    <subcellularLocation>
        <location evidence="1">Membrane</location>
    </subcellularLocation>
</comment>